<dbReference type="PANTHER" id="PTHR46847">
    <property type="entry name" value="D-ALLOSE-BINDING PERIPLASMIC PROTEIN-RELATED"/>
    <property type="match status" value="1"/>
</dbReference>
<evidence type="ECO:0000256" key="1">
    <source>
        <dbReference type="ARBA" id="ARBA00004196"/>
    </source>
</evidence>
<keyword evidence="6" id="KW-0067">ATP-binding</keyword>
<dbReference type="RefSeq" id="WP_108532298.1">
    <property type="nucleotide sequence ID" value="NZ_PYHP01000043.1"/>
</dbReference>
<dbReference type="PANTHER" id="PTHR46847:SF2">
    <property type="entry name" value="ABC TRANSPORTER SUGAR-BINDING PROTEIN"/>
    <property type="match status" value="1"/>
</dbReference>
<keyword evidence="3 4" id="KW-0732">Signal</keyword>
<protein>
    <submittedName>
        <fullName evidence="6">Ribose ABC transporter ATP-binding protein</fullName>
    </submittedName>
</protein>
<evidence type="ECO:0000256" key="3">
    <source>
        <dbReference type="ARBA" id="ARBA00022729"/>
    </source>
</evidence>
<dbReference type="GO" id="GO:0030313">
    <property type="term" value="C:cell envelope"/>
    <property type="evidence" value="ECO:0007669"/>
    <property type="project" value="UniProtKB-SubCell"/>
</dbReference>
<dbReference type="AlphaFoldDB" id="A0A2T6G1E6"/>
<accession>A0A2T6G1E6</accession>
<feature type="domain" description="Periplasmic binding protein" evidence="5">
    <location>
        <begin position="51"/>
        <end position="304"/>
    </location>
</feature>
<evidence type="ECO:0000259" key="5">
    <source>
        <dbReference type="Pfam" id="PF13407"/>
    </source>
</evidence>
<dbReference type="GO" id="GO:0005524">
    <property type="term" value="F:ATP binding"/>
    <property type="evidence" value="ECO:0007669"/>
    <property type="project" value="UniProtKB-KW"/>
</dbReference>
<dbReference type="Gene3D" id="3.40.50.2300">
    <property type="match status" value="2"/>
</dbReference>
<feature type="signal peptide" evidence="4">
    <location>
        <begin position="1"/>
        <end position="22"/>
    </location>
</feature>
<proteinExistence type="inferred from homology"/>
<reference evidence="6 7" key="1">
    <citation type="submission" date="2018-03" db="EMBL/GenBank/DDBJ databases">
        <title>Genome sequence of Paenibacillus elgii strain AC13 an antimicrobial compound producing bacteria.</title>
        <authorList>
            <person name="Kurokawa A.S."/>
            <person name="Araujo J.F."/>
            <person name="Costa R.A."/>
            <person name="Ortega D.B."/>
            <person name="Pires A.S."/>
            <person name="Pappas G.J.Jr."/>
            <person name="Franco O.L."/>
            <person name="Barreto C."/>
            <person name="Magalhaes B.S."/>
            <person name="Kruger R.H."/>
        </authorList>
    </citation>
    <scope>NUCLEOTIDE SEQUENCE [LARGE SCALE GENOMIC DNA]</scope>
    <source>
        <strain evidence="6 7">AC13</strain>
    </source>
</reference>
<organism evidence="6 7">
    <name type="scientific">Paenibacillus elgii</name>
    <dbReference type="NCBI Taxonomy" id="189691"/>
    <lineage>
        <taxon>Bacteria</taxon>
        <taxon>Bacillati</taxon>
        <taxon>Bacillota</taxon>
        <taxon>Bacilli</taxon>
        <taxon>Bacillales</taxon>
        <taxon>Paenibacillaceae</taxon>
        <taxon>Paenibacillus</taxon>
    </lineage>
</organism>
<name>A0A2T6G1E6_9BACL</name>
<comment type="caution">
    <text evidence="6">The sequence shown here is derived from an EMBL/GenBank/DDBJ whole genome shotgun (WGS) entry which is preliminary data.</text>
</comment>
<comment type="similarity">
    <text evidence="2">Belongs to the bacterial solute-binding protein 2 family.</text>
</comment>
<dbReference type="InterPro" id="IPR025997">
    <property type="entry name" value="SBP_2_dom"/>
</dbReference>
<dbReference type="GO" id="GO:0030246">
    <property type="term" value="F:carbohydrate binding"/>
    <property type="evidence" value="ECO:0007669"/>
    <property type="project" value="UniProtKB-ARBA"/>
</dbReference>
<dbReference type="CDD" id="cd06321">
    <property type="entry name" value="PBP1_ABC_sugar_binding-like"/>
    <property type="match status" value="1"/>
</dbReference>
<evidence type="ECO:0000256" key="2">
    <source>
        <dbReference type="ARBA" id="ARBA00007639"/>
    </source>
</evidence>
<evidence type="ECO:0000313" key="6">
    <source>
        <dbReference type="EMBL" id="PUA38002.1"/>
    </source>
</evidence>
<dbReference type="EMBL" id="PYHP01000043">
    <property type="protein sequence ID" value="PUA38002.1"/>
    <property type="molecule type" value="Genomic_DNA"/>
</dbReference>
<evidence type="ECO:0000256" key="4">
    <source>
        <dbReference type="SAM" id="SignalP"/>
    </source>
</evidence>
<dbReference type="Proteomes" id="UP000244184">
    <property type="component" value="Unassembled WGS sequence"/>
</dbReference>
<gene>
    <name evidence="6" type="ORF">C8Z91_16495</name>
</gene>
<dbReference type="SUPFAM" id="SSF53822">
    <property type="entry name" value="Periplasmic binding protein-like I"/>
    <property type="match status" value="1"/>
</dbReference>
<feature type="chain" id="PRO_5015588425" evidence="4">
    <location>
        <begin position="23"/>
        <end position="327"/>
    </location>
</feature>
<dbReference type="PROSITE" id="PS51257">
    <property type="entry name" value="PROKAR_LIPOPROTEIN"/>
    <property type="match status" value="1"/>
</dbReference>
<dbReference type="InterPro" id="IPR028082">
    <property type="entry name" value="Peripla_BP_I"/>
</dbReference>
<comment type="subcellular location">
    <subcellularLocation>
        <location evidence="1">Cell envelope</location>
    </subcellularLocation>
</comment>
<keyword evidence="6" id="KW-0547">Nucleotide-binding</keyword>
<evidence type="ECO:0000313" key="7">
    <source>
        <dbReference type="Proteomes" id="UP000244184"/>
    </source>
</evidence>
<sequence length="327" mass="34815">MKSFKFLSFVLLAYVLLLSACSIDENKSVSTGGKAESSVKNGAASGKKLKIGMTVPTLGNPFFVAMSKGAQKAANKYNADITVVSADHDLAKQTQQFEDFITQKVDLILLSPFDSKGIAAAIQQAKAAGIPVVALDGSAEGGIDTVVMSDNVQAGKLAAEYFAKRLNGKGSIVIIDGPPVSAVTDRIKGFEDTLKNYPDIKVISKQNGEGNRERSLSLMENIMQANKKIDAVFCINDEEGLGVKIAQEQAGRTNEFFIVGVDGAPIAVDALKEKKSYAATSAQFPNQIAIKGIELALKVIQGEKVDPQVLIPTQLITQDNVGTFQGW</sequence>
<dbReference type="Pfam" id="PF13407">
    <property type="entry name" value="Peripla_BP_4"/>
    <property type="match status" value="1"/>
</dbReference>